<dbReference type="PANTHER" id="PTHR33778:SF3">
    <property type="entry name" value="PROTEIN MGTC"/>
    <property type="match status" value="1"/>
</dbReference>
<evidence type="ECO:0000256" key="7">
    <source>
        <dbReference type="RuleBase" id="RU365041"/>
    </source>
</evidence>
<accession>A0ABZ0PFQ3</accession>
<dbReference type="RefSeq" id="WP_318648233.1">
    <property type="nucleotide sequence ID" value="NZ_CP137852.1"/>
</dbReference>
<evidence type="ECO:0000313" key="10">
    <source>
        <dbReference type="Proteomes" id="UP001305521"/>
    </source>
</evidence>
<feature type="domain" description="MgtC/SapB/SrpB/YhiD N-terminal" evidence="8">
    <location>
        <begin position="14"/>
        <end position="133"/>
    </location>
</feature>
<keyword evidence="10" id="KW-1185">Reference proteome</keyword>
<protein>
    <recommendedName>
        <fullName evidence="7">Protein MgtC</fullName>
    </recommendedName>
</protein>
<dbReference type="PANTHER" id="PTHR33778">
    <property type="entry name" value="PROTEIN MGTC"/>
    <property type="match status" value="1"/>
</dbReference>
<dbReference type="EMBL" id="CP137852">
    <property type="protein sequence ID" value="WPB84277.1"/>
    <property type="molecule type" value="Genomic_DNA"/>
</dbReference>
<dbReference type="PRINTS" id="PR01837">
    <property type="entry name" value="MGTCSAPBPROT"/>
</dbReference>
<evidence type="ECO:0000256" key="2">
    <source>
        <dbReference type="ARBA" id="ARBA00009298"/>
    </source>
</evidence>
<keyword evidence="3" id="KW-1003">Cell membrane</keyword>
<dbReference type="InterPro" id="IPR003416">
    <property type="entry name" value="MgtC/SapB/SrpB/YhiD_fam"/>
</dbReference>
<keyword evidence="7" id="KW-0997">Cell inner membrane</keyword>
<evidence type="ECO:0000259" key="8">
    <source>
        <dbReference type="Pfam" id="PF02308"/>
    </source>
</evidence>
<reference evidence="9 10" key="1">
    <citation type="submission" date="2023-11" db="EMBL/GenBank/DDBJ databases">
        <title>Arctic aerobic anoxygenic photoheterotroph Sediminicoccus rosea KRV36 adapts its photosynthesis to long days of polar summer.</title>
        <authorList>
            <person name="Tomasch J."/>
            <person name="Kopejtka K."/>
            <person name="Bily T."/>
            <person name="Gardiner A.T."/>
            <person name="Gardian Z."/>
            <person name="Shivaramu S."/>
            <person name="Koblizek M."/>
            <person name="Engelhardt F."/>
            <person name="Kaftan D."/>
        </authorList>
    </citation>
    <scope>NUCLEOTIDE SEQUENCE [LARGE SCALE GENOMIC DNA]</scope>
    <source>
        <strain evidence="9 10">R-30</strain>
    </source>
</reference>
<feature type="transmembrane region" description="Helical" evidence="7">
    <location>
        <begin position="113"/>
        <end position="129"/>
    </location>
</feature>
<keyword evidence="4 7" id="KW-0812">Transmembrane</keyword>
<evidence type="ECO:0000256" key="1">
    <source>
        <dbReference type="ARBA" id="ARBA00004651"/>
    </source>
</evidence>
<proteinExistence type="inferred from homology"/>
<feature type="transmembrane region" description="Helical" evidence="7">
    <location>
        <begin position="6"/>
        <end position="24"/>
    </location>
</feature>
<keyword evidence="5 7" id="KW-1133">Transmembrane helix</keyword>
<gene>
    <name evidence="9" type="ORF">R9Z33_19540</name>
</gene>
<organism evidence="9 10">
    <name type="scientific">Sediminicoccus rosea</name>
    <dbReference type="NCBI Taxonomy" id="1225128"/>
    <lineage>
        <taxon>Bacteria</taxon>
        <taxon>Pseudomonadati</taxon>
        <taxon>Pseudomonadota</taxon>
        <taxon>Alphaproteobacteria</taxon>
        <taxon>Acetobacterales</taxon>
        <taxon>Roseomonadaceae</taxon>
        <taxon>Sediminicoccus</taxon>
    </lineage>
</organism>
<name>A0ABZ0PFQ3_9PROT</name>
<feature type="transmembrane region" description="Helical" evidence="7">
    <location>
        <begin position="63"/>
        <end position="81"/>
    </location>
</feature>
<evidence type="ECO:0000313" key="9">
    <source>
        <dbReference type="EMBL" id="WPB84277.1"/>
    </source>
</evidence>
<dbReference type="Proteomes" id="UP001305521">
    <property type="component" value="Chromosome"/>
</dbReference>
<evidence type="ECO:0000256" key="5">
    <source>
        <dbReference type="ARBA" id="ARBA00022989"/>
    </source>
</evidence>
<comment type="subcellular location">
    <subcellularLocation>
        <location evidence="7">Cell inner membrane</location>
        <topology evidence="7">Multi-pass membrane protein</topology>
    </subcellularLocation>
    <subcellularLocation>
        <location evidence="1">Cell membrane</location>
        <topology evidence="1">Multi-pass membrane protein</topology>
    </subcellularLocation>
</comment>
<feature type="transmembrane region" description="Helical" evidence="7">
    <location>
        <begin position="88"/>
        <end position="107"/>
    </location>
</feature>
<keyword evidence="6 7" id="KW-0472">Membrane</keyword>
<sequence length="151" mass="15477">MESLPADATIYGLPLAFLLGAAVGAEREWRHKPGGLRTCALVALASAAVADLMLAQVTPANLGAGYGAVMTGVGFLGAGMIMRDGTTVRGLSTAATMWCVAAIGLLAGAAETVGALLLAAMVLAVNILLRPVTAFVRRRRPAPEPQQLHED</sequence>
<evidence type="ECO:0000256" key="4">
    <source>
        <dbReference type="ARBA" id="ARBA00022692"/>
    </source>
</evidence>
<evidence type="ECO:0000256" key="3">
    <source>
        <dbReference type="ARBA" id="ARBA00022475"/>
    </source>
</evidence>
<feature type="transmembrane region" description="Helical" evidence="7">
    <location>
        <begin position="36"/>
        <end position="57"/>
    </location>
</feature>
<evidence type="ECO:0000256" key="6">
    <source>
        <dbReference type="ARBA" id="ARBA00023136"/>
    </source>
</evidence>
<dbReference type="Pfam" id="PF02308">
    <property type="entry name" value="MgtC"/>
    <property type="match status" value="1"/>
</dbReference>
<dbReference type="InterPro" id="IPR049177">
    <property type="entry name" value="MgtC_SapB_SrpB_YhiD_N"/>
</dbReference>
<comment type="similarity">
    <text evidence="2 7">Belongs to the MgtC/SapB family.</text>
</comment>